<comment type="subcellular location">
    <subcellularLocation>
        <location evidence="2">Endomembrane system</location>
    </subcellularLocation>
    <subcellularLocation>
        <location evidence="1">Membrane</location>
        <topology evidence="1">Multi-pass membrane protein</topology>
    </subcellularLocation>
</comment>
<keyword evidence="5" id="KW-0547">Nucleotide-binding</keyword>
<evidence type="ECO:0000256" key="7">
    <source>
        <dbReference type="ARBA" id="ARBA00022989"/>
    </source>
</evidence>
<evidence type="ECO:0000313" key="13">
    <source>
        <dbReference type="Proteomes" id="UP001152607"/>
    </source>
</evidence>
<feature type="domain" description="ABC transporter" evidence="10">
    <location>
        <begin position="289"/>
        <end position="542"/>
    </location>
</feature>
<feature type="transmembrane region" description="Helical" evidence="9">
    <location>
        <begin position="736"/>
        <end position="757"/>
    </location>
</feature>
<accession>A0A9W4XPS1</accession>
<dbReference type="InterPro" id="IPR011527">
    <property type="entry name" value="ABC1_TM_dom"/>
</dbReference>
<feature type="transmembrane region" description="Helical" evidence="9">
    <location>
        <begin position="848"/>
        <end position="868"/>
    </location>
</feature>
<dbReference type="Proteomes" id="UP001152607">
    <property type="component" value="Unassembled WGS sequence"/>
</dbReference>
<sequence>MNIIFARLVNTFNSLATENRSPEELSTKVTSTVNQFVLYIVYLFIGRLILAYCAILGFRITSLRISAAIRLHYLTRIFSQPISTLDALPPGQITSITTITANILQLGISERLSSLIQALTVITTALTIGCVFSWELTLVTSTGLVAIGTWYTFITPRVVKKQGEMREVELEAAGVVGEALGAIRMVKACGAEEKMGKMFDACVERWLQLGKGMSGWLSIMHAPVFFTIFAVLMSVMTMLAHINAVSVPLSAASNAINAASIFFTVIDAPIPDTGGAKGSEVFLSADIVLHRINFAYPARPEIRILNDLTLAIPRGRKTAIVGPSGSGKSTIVALIQRWYDLGGKDPVTNYLRNGEIRIGEKPLNQIDMRWWRSQIGFVQQETFLFNDTIFKNVAYGLTGTEWEDVPGEEKRKLVKQACKEAYADEFIEMLPEGYDTPVGDVGIQLSGGQRQRICIARAIVRRPKILIFDEATSALDVASERIVQLALEKVSHNRTTIVIAHRLSTIRNADNIIVMSQGKVVQMGTHESLLGEKGGEYANLVHAQQLHSTNYKHSLEDGEDELDLNMEDYKLIDKSSYGTLDASETTAVETESPIPVKGPRSIFRSIGILLYEQKLNSMGLLLILVGAMGAASSNPIQAYLFARLISSFAYWGDWLRATNTFLCLMLLAVATGVGLSYFTLGWVSNTLSIRTVSSYRKEYFNNTVAKPISFFDEPSNSIGILTANIASDPAQLQQLLGINMAMVLISFFGLIGCIAIAMSFYWRFALVIIGSSMPIILAGGWYRVRHEVKFESRNNEVFAESARFATEAIGAIRTVACLTLEQSICKRYDDLLKKHIDKSLKEARVSGIVFAASDSLVLLCMAFALWYGGRLLSRLEISSFEFLVVYLAVIQGTLAAGQWLSFGPNLAQVSLAATRIQSMRPSSFEDAPLTQSSGSLSSNYTLPMTIIYPGAAIEFRNISFTYPSRKNVHVLQNLNLRIQNGQFAAIVGSSGSGKSTIISLLERFYKAQRGQILYNQEDITKTPLHTFRKRLSLVAQEPYLFRGSIRDNVLLGMEIASRSEKDMNEAMYRACAAAGIHDFITSLPQGYATPIGNAGIALSGGQKQRISIARALIREPEVLLLDEATSALDAQTEKEVMGMLEETRKSRTMVVVAHRLATIRRADVIFVMNRGRIAEAGRHEELVAKTGGIYSEMVRAQGLL</sequence>
<dbReference type="EMBL" id="CAOQHR010000006">
    <property type="protein sequence ID" value="CAI6336290.1"/>
    <property type="molecule type" value="Genomic_DNA"/>
</dbReference>
<evidence type="ECO:0000256" key="2">
    <source>
        <dbReference type="ARBA" id="ARBA00004308"/>
    </source>
</evidence>
<feature type="domain" description="ABC transmembrane type-1" evidence="11">
    <location>
        <begin position="1"/>
        <end position="241"/>
    </location>
</feature>
<dbReference type="InterPro" id="IPR036640">
    <property type="entry name" value="ABC1_TM_sf"/>
</dbReference>
<keyword evidence="7 9" id="KW-1133">Transmembrane helix</keyword>
<dbReference type="InterPro" id="IPR039421">
    <property type="entry name" value="Type_1_exporter"/>
</dbReference>
<dbReference type="GO" id="GO:0015421">
    <property type="term" value="F:ABC-type oligopeptide transporter activity"/>
    <property type="evidence" value="ECO:0007669"/>
    <property type="project" value="TreeGrafter"/>
</dbReference>
<evidence type="ECO:0000256" key="9">
    <source>
        <dbReference type="SAM" id="Phobius"/>
    </source>
</evidence>
<feature type="transmembrane region" description="Helical" evidence="9">
    <location>
        <begin position="140"/>
        <end position="159"/>
    </location>
</feature>
<dbReference type="FunFam" id="3.40.50.300:FF:000913">
    <property type="entry name" value="ABC multidrug transporter SitT"/>
    <property type="match status" value="1"/>
</dbReference>
<dbReference type="InterPro" id="IPR003439">
    <property type="entry name" value="ABC_transporter-like_ATP-bd"/>
</dbReference>
<dbReference type="GO" id="GO:0005743">
    <property type="term" value="C:mitochondrial inner membrane"/>
    <property type="evidence" value="ECO:0007669"/>
    <property type="project" value="TreeGrafter"/>
</dbReference>
<organism evidence="12 13">
    <name type="scientific">Periconia digitata</name>
    <dbReference type="NCBI Taxonomy" id="1303443"/>
    <lineage>
        <taxon>Eukaryota</taxon>
        <taxon>Fungi</taxon>
        <taxon>Dikarya</taxon>
        <taxon>Ascomycota</taxon>
        <taxon>Pezizomycotina</taxon>
        <taxon>Dothideomycetes</taxon>
        <taxon>Pleosporomycetidae</taxon>
        <taxon>Pleosporales</taxon>
        <taxon>Massarineae</taxon>
        <taxon>Periconiaceae</taxon>
        <taxon>Periconia</taxon>
    </lineage>
</organism>
<dbReference type="AlphaFoldDB" id="A0A9W4XPS1"/>
<gene>
    <name evidence="12" type="ORF">PDIGIT_LOCUS9385</name>
</gene>
<protein>
    <submittedName>
        <fullName evidence="12">Uncharacterized protein</fullName>
    </submittedName>
</protein>
<dbReference type="PANTHER" id="PTHR43394">
    <property type="entry name" value="ATP-DEPENDENT PERMEASE MDL1, MITOCHONDRIAL"/>
    <property type="match status" value="1"/>
</dbReference>
<feature type="domain" description="ABC transporter" evidence="10">
    <location>
        <begin position="953"/>
        <end position="1195"/>
    </location>
</feature>
<dbReference type="PANTHER" id="PTHR43394:SF1">
    <property type="entry name" value="ATP-BINDING CASSETTE SUB-FAMILY B MEMBER 10, MITOCHONDRIAL"/>
    <property type="match status" value="1"/>
</dbReference>
<dbReference type="SUPFAM" id="SSF90123">
    <property type="entry name" value="ABC transporter transmembrane region"/>
    <property type="match status" value="2"/>
</dbReference>
<proteinExistence type="inferred from homology"/>
<dbReference type="InterPro" id="IPR027417">
    <property type="entry name" value="P-loop_NTPase"/>
</dbReference>
<dbReference type="PROSITE" id="PS00211">
    <property type="entry name" value="ABC_TRANSPORTER_1"/>
    <property type="match status" value="2"/>
</dbReference>
<evidence type="ECO:0000256" key="1">
    <source>
        <dbReference type="ARBA" id="ARBA00004141"/>
    </source>
</evidence>
<dbReference type="PROSITE" id="PS50893">
    <property type="entry name" value="ABC_TRANSPORTER_2"/>
    <property type="match status" value="2"/>
</dbReference>
<dbReference type="PROSITE" id="PS50929">
    <property type="entry name" value="ABC_TM1F"/>
    <property type="match status" value="2"/>
</dbReference>
<dbReference type="InterPro" id="IPR017871">
    <property type="entry name" value="ABC_transporter-like_CS"/>
</dbReference>
<evidence type="ECO:0000256" key="5">
    <source>
        <dbReference type="ARBA" id="ARBA00022741"/>
    </source>
</evidence>
<dbReference type="GO" id="GO:0005524">
    <property type="term" value="F:ATP binding"/>
    <property type="evidence" value="ECO:0007669"/>
    <property type="project" value="UniProtKB-KW"/>
</dbReference>
<dbReference type="OrthoDB" id="6500128at2759"/>
<evidence type="ECO:0000256" key="6">
    <source>
        <dbReference type="ARBA" id="ARBA00022840"/>
    </source>
</evidence>
<feature type="transmembrane region" description="Helical" evidence="9">
    <location>
        <begin position="36"/>
        <end position="58"/>
    </location>
</feature>
<dbReference type="CDD" id="cd18578">
    <property type="entry name" value="ABC_6TM_Pgp_ABCB1_D2_like"/>
    <property type="match status" value="1"/>
</dbReference>
<feature type="transmembrane region" description="Helical" evidence="9">
    <location>
        <begin position="618"/>
        <end position="642"/>
    </location>
</feature>
<evidence type="ECO:0000256" key="3">
    <source>
        <dbReference type="ARBA" id="ARBA00007577"/>
    </source>
</evidence>
<comment type="similarity">
    <text evidence="3">Belongs to the ABC transporter superfamily. ABCB family. Multidrug resistance exporter (TC 3.A.1.201) subfamily.</text>
</comment>
<dbReference type="Gene3D" id="3.40.50.300">
    <property type="entry name" value="P-loop containing nucleotide triphosphate hydrolases"/>
    <property type="match status" value="2"/>
</dbReference>
<dbReference type="Pfam" id="PF00005">
    <property type="entry name" value="ABC_tran"/>
    <property type="match status" value="2"/>
</dbReference>
<keyword evidence="6" id="KW-0067">ATP-binding</keyword>
<feature type="transmembrane region" description="Helical" evidence="9">
    <location>
        <begin position="764"/>
        <end position="784"/>
    </location>
</feature>
<dbReference type="CDD" id="cd18577">
    <property type="entry name" value="ABC_6TM_Pgp_ABCB1_D1_like"/>
    <property type="match status" value="1"/>
</dbReference>
<feature type="transmembrane region" description="Helical" evidence="9">
    <location>
        <begin position="215"/>
        <end position="240"/>
    </location>
</feature>
<dbReference type="FunFam" id="3.40.50.300:FF:001530">
    <property type="entry name" value="ABC multidrug transporter (Eurofung)"/>
    <property type="match status" value="1"/>
</dbReference>
<dbReference type="Gene3D" id="1.20.1560.10">
    <property type="entry name" value="ABC transporter type 1, transmembrane domain"/>
    <property type="match status" value="2"/>
</dbReference>
<dbReference type="GO" id="GO:0016887">
    <property type="term" value="F:ATP hydrolysis activity"/>
    <property type="evidence" value="ECO:0007669"/>
    <property type="project" value="InterPro"/>
</dbReference>
<evidence type="ECO:0000256" key="8">
    <source>
        <dbReference type="ARBA" id="ARBA00023136"/>
    </source>
</evidence>
<evidence type="ECO:0000313" key="12">
    <source>
        <dbReference type="EMBL" id="CAI6336290.1"/>
    </source>
</evidence>
<dbReference type="SMART" id="SM00382">
    <property type="entry name" value="AAA"/>
    <property type="match status" value="2"/>
</dbReference>
<dbReference type="InterPro" id="IPR003593">
    <property type="entry name" value="AAA+_ATPase"/>
</dbReference>
<name>A0A9W4XPS1_9PLEO</name>
<dbReference type="GO" id="GO:0090374">
    <property type="term" value="P:oligopeptide export from mitochondrion"/>
    <property type="evidence" value="ECO:0007669"/>
    <property type="project" value="TreeGrafter"/>
</dbReference>
<dbReference type="SUPFAM" id="SSF52540">
    <property type="entry name" value="P-loop containing nucleoside triphosphate hydrolases"/>
    <property type="match status" value="2"/>
</dbReference>
<keyword evidence="8 9" id="KW-0472">Membrane</keyword>
<dbReference type="Pfam" id="PF00664">
    <property type="entry name" value="ABC_membrane"/>
    <property type="match status" value="2"/>
</dbReference>
<feature type="domain" description="ABC transmembrane type-1" evidence="11">
    <location>
        <begin position="621"/>
        <end position="908"/>
    </location>
</feature>
<comment type="caution">
    <text evidence="12">The sequence shown here is derived from an EMBL/GenBank/DDBJ whole genome shotgun (WGS) entry which is preliminary data.</text>
</comment>
<evidence type="ECO:0000259" key="11">
    <source>
        <dbReference type="PROSITE" id="PS50929"/>
    </source>
</evidence>
<evidence type="ECO:0000259" key="10">
    <source>
        <dbReference type="PROSITE" id="PS50893"/>
    </source>
</evidence>
<feature type="transmembrane region" description="Helical" evidence="9">
    <location>
        <begin position="654"/>
        <end position="678"/>
    </location>
</feature>
<evidence type="ECO:0000256" key="4">
    <source>
        <dbReference type="ARBA" id="ARBA00022692"/>
    </source>
</evidence>
<reference evidence="12" key="1">
    <citation type="submission" date="2023-01" db="EMBL/GenBank/DDBJ databases">
        <authorList>
            <person name="Van Ghelder C."/>
            <person name="Rancurel C."/>
        </authorList>
    </citation>
    <scope>NUCLEOTIDE SEQUENCE</scope>
    <source>
        <strain evidence="12">CNCM I-4278</strain>
    </source>
</reference>
<dbReference type="GO" id="GO:0012505">
    <property type="term" value="C:endomembrane system"/>
    <property type="evidence" value="ECO:0007669"/>
    <property type="project" value="UniProtKB-SubCell"/>
</dbReference>
<keyword evidence="4 9" id="KW-0812">Transmembrane</keyword>
<keyword evidence="13" id="KW-1185">Reference proteome</keyword>